<dbReference type="PANTHER" id="PTHR11067:SF9">
    <property type="entry name" value="INOSINE TRIPHOSPHATE PYROPHOSPHATASE"/>
    <property type="match status" value="1"/>
</dbReference>
<evidence type="ECO:0000313" key="12">
    <source>
        <dbReference type="EMBL" id="SMR00489.1"/>
    </source>
</evidence>
<feature type="binding site" evidence="10">
    <location>
        <begin position="163"/>
        <end position="166"/>
    </location>
    <ligand>
        <name>substrate</name>
    </ligand>
</feature>
<dbReference type="Pfam" id="PF01725">
    <property type="entry name" value="Ham1p_like"/>
    <property type="match status" value="1"/>
</dbReference>
<proteinExistence type="inferred from homology"/>
<evidence type="ECO:0000313" key="14">
    <source>
        <dbReference type="Proteomes" id="UP000195877"/>
    </source>
</evidence>
<feature type="binding site" evidence="10">
    <location>
        <position position="78"/>
    </location>
    <ligand>
        <name>Mg(2+)</name>
        <dbReference type="ChEBI" id="CHEBI:18420"/>
    </ligand>
</feature>
<dbReference type="EC" id="3.6.1.66" evidence="10"/>
<evidence type="ECO:0000313" key="13">
    <source>
        <dbReference type="EMBL" id="SMR02062.1"/>
    </source>
</evidence>
<protein>
    <recommendedName>
        <fullName evidence="10">dITP/XTP pyrophosphatase</fullName>
        <ecNumber evidence="10">3.6.1.66</ecNumber>
    </recommendedName>
    <alternativeName>
        <fullName evidence="10">Non-canonical purine NTP pyrophosphatase</fullName>
    </alternativeName>
    <alternativeName>
        <fullName evidence="10">Non-standard purine NTP pyrophosphatase</fullName>
    </alternativeName>
    <alternativeName>
        <fullName evidence="10">Nucleoside-triphosphate diphosphatase</fullName>
    </alternativeName>
    <alternativeName>
        <fullName evidence="10">Nucleoside-triphosphate pyrophosphatase</fullName>
        <shortName evidence="10">NTPase</shortName>
    </alternativeName>
</protein>
<evidence type="ECO:0000256" key="6">
    <source>
        <dbReference type="ARBA" id="ARBA00022842"/>
    </source>
</evidence>
<evidence type="ECO:0000256" key="1">
    <source>
        <dbReference type="ARBA" id="ARBA00008023"/>
    </source>
</evidence>
<dbReference type="GO" id="GO:0046872">
    <property type="term" value="F:metal ion binding"/>
    <property type="evidence" value="ECO:0007669"/>
    <property type="project" value="UniProtKB-KW"/>
</dbReference>
<comment type="caution">
    <text evidence="10">Lacks conserved residue(s) required for the propagation of feature annotation.</text>
</comment>
<sequence>MSRHIAQIAMTQLVLASGNAGKLEELSAMLAALPLRIVAQGELGVKDVPETGLTFVENALIKARHASAITGLPALADDSGLIVDALGGAPGLYSAHYAGSPTNAQANNAKLLDAMRDVPAERRSARFYAVIVLLRHPEDPQPLIAEGSWEGVITTAPRGDGGFGYNPVFLDPLYGQTAAEMDSDLKNRLSHRAVALATLQHKLHALSL</sequence>
<keyword evidence="6 10" id="KW-0460">Magnesium</keyword>
<keyword evidence="7 10" id="KW-0546">Nucleotide metabolism</keyword>
<comment type="catalytic activity">
    <reaction evidence="10">
        <text>ITP + H2O = IMP + diphosphate + H(+)</text>
        <dbReference type="Rhea" id="RHEA:29399"/>
        <dbReference type="ChEBI" id="CHEBI:15377"/>
        <dbReference type="ChEBI" id="CHEBI:15378"/>
        <dbReference type="ChEBI" id="CHEBI:33019"/>
        <dbReference type="ChEBI" id="CHEBI:58053"/>
        <dbReference type="ChEBI" id="CHEBI:61402"/>
        <dbReference type="EC" id="3.6.1.66"/>
    </reaction>
</comment>
<dbReference type="NCBIfam" id="TIGR00042">
    <property type="entry name" value="RdgB/HAM1 family non-canonical purine NTP pyrophosphatase"/>
    <property type="match status" value="1"/>
</dbReference>
<evidence type="ECO:0000256" key="2">
    <source>
        <dbReference type="ARBA" id="ARBA00011738"/>
    </source>
</evidence>
<dbReference type="InterPro" id="IPR029001">
    <property type="entry name" value="ITPase-like_fam"/>
</dbReference>
<dbReference type="Proteomes" id="UP000195877">
    <property type="component" value="Chromosome 1"/>
</dbReference>
<dbReference type="FunFam" id="3.90.950.10:FF:000001">
    <property type="entry name" value="dITP/XTP pyrophosphatase"/>
    <property type="match status" value="1"/>
</dbReference>
<dbReference type="SUPFAM" id="SSF52972">
    <property type="entry name" value="ITPase-like"/>
    <property type="match status" value="1"/>
</dbReference>
<dbReference type="GO" id="GO:0005829">
    <property type="term" value="C:cytosol"/>
    <property type="evidence" value="ECO:0007669"/>
    <property type="project" value="TreeGrafter"/>
</dbReference>
<gene>
    <name evidence="12" type="primary">rdgB</name>
    <name evidence="13" type="ORF">PD5205_00742</name>
    <name evidence="12" type="ORF">PD885_03268</name>
</gene>
<dbReference type="Proteomes" id="UP000195953">
    <property type="component" value="Chromosome 1"/>
</dbReference>
<evidence type="ECO:0000256" key="3">
    <source>
        <dbReference type="ARBA" id="ARBA00022723"/>
    </source>
</evidence>
<evidence type="ECO:0000313" key="15">
    <source>
        <dbReference type="Proteomes" id="UP000195953"/>
    </source>
</evidence>
<feature type="binding site" evidence="10">
    <location>
        <position position="79"/>
    </location>
    <ligand>
        <name>substrate</name>
    </ligand>
</feature>
<keyword evidence="14" id="KW-1185">Reference proteome</keyword>
<evidence type="ECO:0000256" key="8">
    <source>
        <dbReference type="ARBA" id="ARBA00051875"/>
    </source>
</evidence>
<evidence type="ECO:0000256" key="7">
    <source>
        <dbReference type="ARBA" id="ARBA00023080"/>
    </source>
</evidence>
<dbReference type="GO" id="GO:0036222">
    <property type="term" value="F:XTP diphosphatase activity"/>
    <property type="evidence" value="ECO:0007669"/>
    <property type="project" value="UniProtKB-UniRule"/>
</dbReference>
<reference evidence="13 15" key="1">
    <citation type="submission" date="2017-05" db="EMBL/GenBank/DDBJ databases">
        <authorList>
            <person name="Song R."/>
            <person name="Chenine A.L."/>
            <person name="Ruprecht R.M."/>
        </authorList>
    </citation>
    <scope>NUCLEOTIDE SEQUENCE [LARGE SCALE GENOMIC DNA]</scope>
    <source>
        <strain evidence="13">PD5205</strain>
    </source>
</reference>
<dbReference type="CDD" id="cd00515">
    <property type="entry name" value="HAM1"/>
    <property type="match status" value="1"/>
</dbReference>
<comment type="function">
    <text evidence="10">Pyrophosphatase that catalyzes the hydrolysis of nucleoside triphosphates to their monophosphate derivatives, with a high preference for the non-canonical purine nucleotides XTP (xanthosine triphosphate), dITP (deoxyinosine triphosphate) and ITP. Seems to function as a house-cleaning enzyme that removes non-canonical purine nucleotides from the nucleotide pool, thus preventing their incorporation into DNA/RNA and avoiding chromosomal lesions.</text>
</comment>
<dbReference type="InterPro" id="IPR002637">
    <property type="entry name" value="RdgB/HAM1"/>
</dbReference>
<dbReference type="HAMAP" id="MF_01405">
    <property type="entry name" value="Non_canon_purine_NTPase"/>
    <property type="match status" value="1"/>
</dbReference>
<dbReference type="GO" id="GO:0000166">
    <property type="term" value="F:nucleotide binding"/>
    <property type="evidence" value="ECO:0007669"/>
    <property type="project" value="UniProtKB-KW"/>
</dbReference>
<comment type="catalytic activity">
    <reaction evidence="9 10">
        <text>XTP + H2O = XMP + diphosphate + H(+)</text>
        <dbReference type="Rhea" id="RHEA:28610"/>
        <dbReference type="ChEBI" id="CHEBI:15377"/>
        <dbReference type="ChEBI" id="CHEBI:15378"/>
        <dbReference type="ChEBI" id="CHEBI:33019"/>
        <dbReference type="ChEBI" id="CHEBI:57464"/>
        <dbReference type="ChEBI" id="CHEBI:61314"/>
        <dbReference type="EC" id="3.6.1.66"/>
    </reaction>
</comment>
<reference evidence="12 14" key="2">
    <citation type="submission" date="2017-05" db="EMBL/GenBank/DDBJ databases">
        <authorList>
            <person name="Blom J."/>
        </authorList>
    </citation>
    <scope>NUCLEOTIDE SEQUENCE [LARGE SCALE GENOMIC DNA]</scope>
    <source>
        <strain evidence="12">PD885</strain>
    </source>
</reference>
<keyword evidence="5 10" id="KW-0378">Hydrolase</keyword>
<accession>A0A1Y6HAF4</accession>
<organism evidence="13 15">
    <name type="scientific">Xanthomonas fragariae</name>
    <dbReference type="NCBI Taxonomy" id="48664"/>
    <lineage>
        <taxon>Bacteria</taxon>
        <taxon>Pseudomonadati</taxon>
        <taxon>Pseudomonadota</taxon>
        <taxon>Gammaproteobacteria</taxon>
        <taxon>Lysobacterales</taxon>
        <taxon>Lysobacteraceae</taxon>
        <taxon>Xanthomonas</taxon>
    </lineage>
</organism>
<evidence type="ECO:0000256" key="5">
    <source>
        <dbReference type="ARBA" id="ARBA00022801"/>
    </source>
</evidence>
<dbReference type="AlphaFoldDB" id="A0A1Y6HAF4"/>
<dbReference type="EMBL" id="LT853885">
    <property type="protein sequence ID" value="SMR02062.1"/>
    <property type="molecule type" value="Genomic_DNA"/>
</dbReference>
<dbReference type="GO" id="GO:0017111">
    <property type="term" value="F:ribonucleoside triphosphate phosphatase activity"/>
    <property type="evidence" value="ECO:0007669"/>
    <property type="project" value="InterPro"/>
</dbReference>
<dbReference type="GO" id="GO:0009146">
    <property type="term" value="P:purine nucleoside triphosphate catabolic process"/>
    <property type="evidence" value="ECO:0007669"/>
    <property type="project" value="UniProtKB-UniRule"/>
</dbReference>
<dbReference type="GO" id="GO:0036220">
    <property type="term" value="F:ITP diphosphatase activity"/>
    <property type="evidence" value="ECO:0007669"/>
    <property type="project" value="UniProtKB-UniRule"/>
</dbReference>
<dbReference type="InterPro" id="IPR020922">
    <property type="entry name" value="dITP/XTP_pyrophosphatase"/>
</dbReference>
<comment type="subunit">
    <text evidence="2 10">Homodimer.</text>
</comment>
<dbReference type="EMBL" id="LT853882">
    <property type="protein sequence ID" value="SMR00489.1"/>
    <property type="molecule type" value="Genomic_DNA"/>
</dbReference>
<feature type="active site" description="Proton acceptor" evidence="10">
    <location>
        <position position="78"/>
    </location>
</feature>
<dbReference type="GO" id="GO:0035870">
    <property type="term" value="F:dITP diphosphatase activity"/>
    <property type="evidence" value="ECO:0007669"/>
    <property type="project" value="UniProtKB-UniRule"/>
</dbReference>
<feature type="binding site" evidence="10">
    <location>
        <position position="186"/>
    </location>
    <ligand>
        <name>substrate</name>
    </ligand>
</feature>
<comment type="catalytic activity">
    <reaction evidence="8 10">
        <text>dITP + H2O = dIMP + diphosphate + H(+)</text>
        <dbReference type="Rhea" id="RHEA:28342"/>
        <dbReference type="ChEBI" id="CHEBI:15377"/>
        <dbReference type="ChEBI" id="CHEBI:15378"/>
        <dbReference type="ChEBI" id="CHEBI:33019"/>
        <dbReference type="ChEBI" id="CHEBI:61194"/>
        <dbReference type="ChEBI" id="CHEBI:61382"/>
        <dbReference type="EC" id="3.6.1.66"/>
    </reaction>
</comment>
<keyword evidence="4 10" id="KW-0547">Nucleotide-binding</keyword>
<name>A0A1Y6HAF4_9XANT</name>
<dbReference type="STRING" id="48664.BER92_03565"/>
<dbReference type="PANTHER" id="PTHR11067">
    <property type="entry name" value="INOSINE TRIPHOSPHATE PYROPHOSPHATASE/HAM1 PROTEIN"/>
    <property type="match status" value="1"/>
</dbReference>
<dbReference type="GO" id="GO:0009117">
    <property type="term" value="P:nucleotide metabolic process"/>
    <property type="evidence" value="ECO:0007669"/>
    <property type="project" value="UniProtKB-KW"/>
</dbReference>
<feature type="binding site" evidence="10">
    <location>
        <begin position="17"/>
        <end position="22"/>
    </location>
    <ligand>
        <name>substrate</name>
    </ligand>
</feature>
<evidence type="ECO:0000256" key="4">
    <source>
        <dbReference type="ARBA" id="ARBA00022741"/>
    </source>
</evidence>
<comment type="similarity">
    <text evidence="1 10 11">Belongs to the HAM1 NTPase family.</text>
</comment>
<keyword evidence="3 10" id="KW-0479">Metal-binding</keyword>
<comment type="cofactor">
    <cofactor evidence="10">
        <name>Mg(2+)</name>
        <dbReference type="ChEBI" id="CHEBI:18420"/>
    </cofactor>
    <text evidence="10">Binds 1 Mg(2+) ion per subunit.</text>
</comment>
<dbReference type="eggNOG" id="COG0127">
    <property type="taxonomic scope" value="Bacteria"/>
</dbReference>
<feature type="binding site" evidence="10">
    <location>
        <begin position="191"/>
        <end position="192"/>
    </location>
    <ligand>
        <name>substrate</name>
    </ligand>
</feature>
<evidence type="ECO:0000256" key="10">
    <source>
        <dbReference type="HAMAP-Rule" id="MF_01405"/>
    </source>
</evidence>
<evidence type="ECO:0000256" key="9">
    <source>
        <dbReference type="ARBA" id="ARBA00052017"/>
    </source>
</evidence>
<evidence type="ECO:0000256" key="11">
    <source>
        <dbReference type="RuleBase" id="RU003781"/>
    </source>
</evidence>
<dbReference type="Gene3D" id="3.90.950.10">
    <property type="match status" value="1"/>
</dbReference>